<sequence>MKRNRNLTACAALLTGLLLASCGQQFYSPRPNDPPLLAAKGDLKVDGRLELSALSTPRLSAAWSPVAHLGLQAGYGSNNSRGYTSLDSTGYDYYEQRSLGYVGAGYYANLRPNVLFEVYGGVGAARYHSSHTGYIDRLNMTNWYVQPAIAYRQASIEIAASLRYDYLHRGRTLLDPSWEYSRDRHRFLDFRGYQFLQPGLTLRAGRTVKFCFEFFESFVLNRAYESVYGARSQHAVARYAVGLQLDVSRIIRSGGK</sequence>
<organism evidence="2 3">
    <name type="scientific">Flaviaesturariibacter aridisoli</name>
    <dbReference type="NCBI Taxonomy" id="2545761"/>
    <lineage>
        <taxon>Bacteria</taxon>
        <taxon>Pseudomonadati</taxon>
        <taxon>Bacteroidota</taxon>
        <taxon>Chitinophagia</taxon>
        <taxon>Chitinophagales</taxon>
        <taxon>Chitinophagaceae</taxon>
        <taxon>Flaviaestuariibacter</taxon>
    </lineage>
</organism>
<dbReference type="EMBL" id="SKFH01000017">
    <property type="protein sequence ID" value="TCZ70170.1"/>
    <property type="molecule type" value="Genomic_DNA"/>
</dbReference>
<feature type="signal peptide" evidence="1">
    <location>
        <begin position="1"/>
        <end position="20"/>
    </location>
</feature>
<evidence type="ECO:0000256" key="1">
    <source>
        <dbReference type="SAM" id="SignalP"/>
    </source>
</evidence>
<keyword evidence="1" id="KW-0732">Signal</keyword>
<evidence type="ECO:0008006" key="4">
    <source>
        <dbReference type="Google" id="ProtNLM"/>
    </source>
</evidence>
<reference evidence="2 3" key="1">
    <citation type="submission" date="2019-03" db="EMBL/GenBank/DDBJ databases">
        <authorList>
            <person name="Kim M.K.M."/>
        </authorList>
    </citation>
    <scope>NUCLEOTIDE SEQUENCE [LARGE SCALE GENOMIC DNA]</scope>
    <source>
        <strain evidence="2 3">17J68-15</strain>
    </source>
</reference>
<dbReference type="RefSeq" id="WP_131852318.1">
    <property type="nucleotide sequence ID" value="NZ_SKFH01000017.1"/>
</dbReference>
<dbReference type="OrthoDB" id="646451at2"/>
<name>A0A4R4E0A4_9BACT</name>
<comment type="caution">
    <text evidence="2">The sequence shown here is derived from an EMBL/GenBank/DDBJ whole genome shotgun (WGS) entry which is preliminary data.</text>
</comment>
<evidence type="ECO:0000313" key="2">
    <source>
        <dbReference type="EMBL" id="TCZ70170.1"/>
    </source>
</evidence>
<dbReference type="PROSITE" id="PS51257">
    <property type="entry name" value="PROKAR_LIPOPROTEIN"/>
    <property type="match status" value="1"/>
</dbReference>
<accession>A0A4R4E0A4</accession>
<keyword evidence="3" id="KW-1185">Reference proteome</keyword>
<dbReference type="Proteomes" id="UP000295164">
    <property type="component" value="Unassembled WGS sequence"/>
</dbReference>
<gene>
    <name evidence="2" type="ORF">E0486_11470</name>
</gene>
<protein>
    <recommendedName>
        <fullName evidence="4">Outer membrane protein beta-barrel domain-containing protein</fullName>
    </recommendedName>
</protein>
<dbReference type="AlphaFoldDB" id="A0A4R4E0A4"/>
<evidence type="ECO:0000313" key="3">
    <source>
        <dbReference type="Proteomes" id="UP000295164"/>
    </source>
</evidence>
<feature type="chain" id="PRO_5020417868" description="Outer membrane protein beta-barrel domain-containing protein" evidence="1">
    <location>
        <begin position="21"/>
        <end position="256"/>
    </location>
</feature>
<proteinExistence type="predicted"/>